<organism evidence="2 3">
    <name type="scientific">Portunus trituberculatus</name>
    <name type="common">Swimming crab</name>
    <name type="synonym">Neptunus trituberculatus</name>
    <dbReference type="NCBI Taxonomy" id="210409"/>
    <lineage>
        <taxon>Eukaryota</taxon>
        <taxon>Metazoa</taxon>
        <taxon>Ecdysozoa</taxon>
        <taxon>Arthropoda</taxon>
        <taxon>Crustacea</taxon>
        <taxon>Multicrustacea</taxon>
        <taxon>Malacostraca</taxon>
        <taxon>Eumalacostraca</taxon>
        <taxon>Eucarida</taxon>
        <taxon>Decapoda</taxon>
        <taxon>Pleocyemata</taxon>
        <taxon>Brachyura</taxon>
        <taxon>Eubrachyura</taxon>
        <taxon>Portunoidea</taxon>
        <taxon>Portunidae</taxon>
        <taxon>Portuninae</taxon>
        <taxon>Portunus</taxon>
    </lineage>
</organism>
<dbReference type="Proteomes" id="UP000324222">
    <property type="component" value="Unassembled WGS sequence"/>
</dbReference>
<reference evidence="2 3" key="1">
    <citation type="submission" date="2019-05" db="EMBL/GenBank/DDBJ databases">
        <title>Another draft genome of Portunus trituberculatus and its Hox gene families provides insights of decapod evolution.</title>
        <authorList>
            <person name="Jeong J.-H."/>
            <person name="Song I."/>
            <person name="Kim S."/>
            <person name="Choi T."/>
            <person name="Kim D."/>
            <person name="Ryu S."/>
            <person name="Kim W."/>
        </authorList>
    </citation>
    <scope>NUCLEOTIDE SEQUENCE [LARGE SCALE GENOMIC DNA]</scope>
    <source>
        <tissue evidence="2">Muscle</tissue>
    </source>
</reference>
<sequence length="91" mass="10001">MPIKDCTARTPLPHPSLPHPCHTSPHLSRSHNLSRLGPPCSALPLPFRCVASNLVVFHARGTWRSVQDVPHDRKKSPCRSWPREGGAVAGQ</sequence>
<feature type="region of interest" description="Disordered" evidence="1">
    <location>
        <begin position="1"/>
        <end position="33"/>
    </location>
</feature>
<dbReference type="AlphaFoldDB" id="A0A5B7EM32"/>
<evidence type="ECO:0000313" key="2">
    <source>
        <dbReference type="EMBL" id="MPC35620.1"/>
    </source>
</evidence>
<evidence type="ECO:0000256" key="1">
    <source>
        <dbReference type="SAM" id="MobiDB-lite"/>
    </source>
</evidence>
<keyword evidence="3" id="KW-1185">Reference proteome</keyword>
<accession>A0A5B7EM32</accession>
<dbReference type="EMBL" id="VSRR010003313">
    <property type="protein sequence ID" value="MPC35620.1"/>
    <property type="molecule type" value="Genomic_DNA"/>
</dbReference>
<proteinExistence type="predicted"/>
<comment type="caution">
    <text evidence="2">The sequence shown here is derived from an EMBL/GenBank/DDBJ whole genome shotgun (WGS) entry which is preliminary data.</text>
</comment>
<name>A0A5B7EM32_PORTR</name>
<feature type="region of interest" description="Disordered" evidence="1">
    <location>
        <begin position="66"/>
        <end position="91"/>
    </location>
</feature>
<protein>
    <submittedName>
        <fullName evidence="2">Uncharacterized protein</fullName>
    </submittedName>
</protein>
<gene>
    <name evidence="2" type="ORF">E2C01_029046</name>
</gene>
<evidence type="ECO:0000313" key="3">
    <source>
        <dbReference type="Proteomes" id="UP000324222"/>
    </source>
</evidence>